<evidence type="ECO:0000313" key="6">
    <source>
        <dbReference type="EMBL" id="RKS74381.1"/>
    </source>
</evidence>
<dbReference type="AlphaFoldDB" id="A0A495QN52"/>
<keyword evidence="2" id="KW-0732">Signal</keyword>
<evidence type="ECO:0000259" key="4">
    <source>
        <dbReference type="Pfam" id="PF00561"/>
    </source>
</evidence>
<dbReference type="Pfam" id="PF00561">
    <property type="entry name" value="Abhydrolase_1"/>
    <property type="match status" value="1"/>
</dbReference>
<feature type="domain" description="Peptidase S33 tripeptidyl aminopeptidase-like C-terminal" evidence="5">
    <location>
        <begin position="411"/>
        <end position="510"/>
    </location>
</feature>
<proteinExistence type="inferred from homology"/>
<dbReference type="EMBL" id="RBWU01000003">
    <property type="protein sequence ID" value="RKS74381.1"/>
    <property type="molecule type" value="Genomic_DNA"/>
</dbReference>
<dbReference type="InterPro" id="IPR029058">
    <property type="entry name" value="AB_hydrolase_fold"/>
</dbReference>
<dbReference type="Gene3D" id="3.40.50.1820">
    <property type="entry name" value="alpha/beta hydrolase"/>
    <property type="match status" value="1"/>
</dbReference>
<feature type="domain" description="AB hydrolase-1" evidence="4">
    <location>
        <begin position="128"/>
        <end position="254"/>
    </location>
</feature>
<name>A0A495QN52_9ACTN</name>
<comment type="similarity">
    <text evidence="1">Belongs to the peptidase S33 family.</text>
</comment>
<dbReference type="Proteomes" id="UP000274601">
    <property type="component" value="Unassembled WGS sequence"/>
</dbReference>
<protein>
    <submittedName>
        <fullName evidence="6">Alpha/beta hydrolase family protein</fullName>
    </submittedName>
</protein>
<evidence type="ECO:0000313" key="7">
    <source>
        <dbReference type="Proteomes" id="UP000274601"/>
    </source>
</evidence>
<reference evidence="6 7" key="1">
    <citation type="submission" date="2018-10" db="EMBL/GenBank/DDBJ databases">
        <title>Genomic Encyclopedia of Archaeal and Bacterial Type Strains, Phase II (KMG-II): from individual species to whole genera.</title>
        <authorList>
            <person name="Goeker M."/>
        </authorList>
    </citation>
    <scope>NUCLEOTIDE SEQUENCE [LARGE SCALE GENOMIC DNA]</scope>
    <source>
        <strain evidence="6 7">DSM 43383</strain>
    </source>
</reference>
<dbReference type="OrthoDB" id="3930934at2"/>
<keyword evidence="7" id="KW-1185">Reference proteome</keyword>
<organism evidence="6 7">
    <name type="scientific">Actinomadura pelletieri DSM 43383</name>
    <dbReference type="NCBI Taxonomy" id="1120940"/>
    <lineage>
        <taxon>Bacteria</taxon>
        <taxon>Bacillati</taxon>
        <taxon>Actinomycetota</taxon>
        <taxon>Actinomycetes</taxon>
        <taxon>Streptosporangiales</taxon>
        <taxon>Thermomonosporaceae</taxon>
        <taxon>Actinomadura</taxon>
    </lineage>
</organism>
<dbReference type="PANTHER" id="PTHR43248:SF29">
    <property type="entry name" value="TRIPEPTIDYL AMINOPEPTIDASE"/>
    <property type="match status" value="1"/>
</dbReference>
<evidence type="ECO:0000256" key="3">
    <source>
        <dbReference type="ARBA" id="ARBA00022801"/>
    </source>
</evidence>
<dbReference type="Pfam" id="PF08386">
    <property type="entry name" value="Abhydrolase_4"/>
    <property type="match status" value="1"/>
</dbReference>
<sequence length="525" mass="56959">MTKTTRPRALIRGLGVPGIALTLAVPVTAVSATSGPSLAPYQRQHVHWADCRQVWKDDVGAALARARVECAQITVPLDYARPDGRTIKIALSRIRATDRTHRIGTLMLNRGGPGEPTLGMPVDTRRHMGKLAERYDIIGMDPRFVGHSTPLDCGWPVGLWIRSAGTDRAGFDRQTAFQKDLAERCGRRHGDVLPHVNTRNTARDMDIVRAVLGERRISYLGYSYGAYLGAVYTQLFPGRTDRVVLDSAVDPRRAGPGMLWGHEPALERALHAWATWAAKRHGEYGLGASRSAVLTTVQQVVQAASVSPLRVGDYSLDEHVVPYLIYGGVGNDREEARASFSATMKVLNQATSGDVVAPTPDLEGALSFLLNGENSRFASPAAAIICGDRAAPRDPEVYWRDIERRRKRHPLFGPITSNLFPCAFWPQAPREAPPAIGNATPALIVAATGDTATTYRSSRAMHRHMSGSRLLTLRGTVAHGIYGEYGDPCVDKKVNAYLESGGLPAGNLTCPPHAASLTPRANPPT</sequence>
<evidence type="ECO:0000256" key="1">
    <source>
        <dbReference type="ARBA" id="ARBA00010088"/>
    </source>
</evidence>
<evidence type="ECO:0000256" key="2">
    <source>
        <dbReference type="ARBA" id="ARBA00022729"/>
    </source>
</evidence>
<dbReference type="PANTHER" id="PTHR43248">
    <property type="entry name" value="2-SUCCINYL-6-HYDROXY-2,4-CYCLOHEXADIENE-1-CARBOXYLATE SYNTHASE"/>
    <property type="match status" value="1"/>
</dbReference>
<dbReference type="InterPro" id="IPR051601">
    <property type="entry name" value="Serine_prot/Carboxylest_S33"/>
</dbReference>
<accession>A0A495QN52</accession>
<keyword evidence="3 6" id="KW-0378">Hydrolase</keyword>
<dbReference type="InterPro" id="IPR000073">
    <property type="entry name" value="AB_hydrolase_1"/>
</dbReference>
<dbReference type="RefSeq" id="WP_121434832.1">
    <property type="nucleotide sequence ID" value="NZ_RBWU01000003.1"/>
</dbReference>
<comment type="caution">
    <text evidence="6">The sequence shown here is derived from an EMBL/GenBank/DDBJ whole genome shotgun (WGS) entry which is preliminary data.</text>
</comment>
<evidence type="ECO:0000259" key="5">
    <source>
        <dbReference type="Pfam" id="PF08386"/>
    </source>
</evidence>
<dbReference type="InterPro" id="IPR013595">
    <property type="entry name" value="Pept_S33_TAP-like_C"/>
</dbReference>
<dbReference type="SUPFAM" id="SSF53474">
    <property type="entry name" value="alpha/beta-Hydrolases"/>
    <property type="match status" value="1"/>
</dbReference>
<dbReference type="GO" id="GO:0016787">
    <property type="term" value="F:hydrolase activity"/>
    <property type="evidence" value="ECO:0007669"/>
    <property type="project" value="UniProtKB-KW"/>
</dbReference>
<gene>
    <name evidence="6" type="ORF">BZB76_2894</name>
</gene>